<dbReference type="PANTHER" id="PTHR13505:SF7">
    <property type="entry name" value="TRANSMEMBRANE PROTEIN 208"/>
    <property type="match status" value="1"/>
</dbReference>
<keyword evidence="6 8" id="KW-0472">Membrane</keyword>
<evidence type="ECO:0000256" key="4">
    <source>
        <dbReference type="ARBA" id="ARBA00022824"/>
    </source>
</evidence>
<comment type="caution">
    <text evidence="9">The sequence shown here is derived from an EMBL/GenBank/DDBJ whole genome shotgun (WGS) entry which is preliminary data.</text>
</comment>
<keyword evidence="4" id="KW-0256">Endoplasmic reticulum</keyword>
<evidence type="ECO:0000256" key="2">
    <source>
        <dbReference type="ARBA" id="ARBA00009950"/>
    </source>
</evidence>
<evidence type="ECO:0008006" key="11">
    <source>
        <dbReference type="Google" id="ProtNLM"/>
    </source>
</evidence>
<keyword evidence="10" id="KW-1185">Reference proteome</keyword>
<evidence type="ECO:0000256" key="6">
    <source>
        <dbReference type="ARBA" id="ARBA00023136"/>
    </source>
</evidence>
<organism evidence="9 10">
    <name type="scientific">Lasiodiplodia hormozganensis</name>
    <dbReference type="NCBI Taxonomy" id="869390"/>
    <lineage>
        <taxon>Eukaryota</taxon>
        <taxon>Fungi</taxon>
        <taxon>Dikarya</taxon>
        <taxon>Ascomycota</taxon>
        <taxon>Pezizomycotina</taxon>
        <taxon>Dothideomycetes</taxon>
        <taxon>Dothideomycetes incertae sedis</taxon>
        <taxon>Botryosphaeriales</taxon>
        <taxon>Botryosphaeriaceae</taxon>
        <taxon>Lasiodiplodia</taxon>
    </lineage>
</organism>
<accession>A0AA39YW97</accession>
<sequence>MAQKSQKQLAARNKEQLNRAHLITLGIHFFFLLSKFFFAKTWSGRSITVYILCSLPSLVIQFWFERIARPTYDKETGQLRRAGEDLEAQGLTEWMWDVLYWTQGVLVIAAALGDGAWWLWLAVPVYSAYLAYTTFIGARQSMAGLSGAGNAEGISTGSKRQQKLEKRGGQRVQYR</sequence>
<dbReference type="GO" id="GO:0005789">
    <property type="term" value="C:endoplasmic reticulum membrane"/>
    <property type="evidence" value="ECO:0007669"/>
    <property type="project" value="UniProtKB-SubCell"/>
</dbReference>
<proteinExistence type="inferred from homology"/>
<evidence type="ECO:0000256" key="8">
    <source>
        <dbReference type="SAM" id="Phobius"/>
    </source>
</evidence>
<protein>
    <recommendedName>
        <fullName evidence="11">DUF788 domain protein</fullName>
    </recommendedName>
</protein>
<evidence type="ECO:0000256" key="7">
    <source>
        <dbReference type="SAM" id="MobiDB-lite"/>
    </source>
</evidence>
<reference evidence="9" key="1">
    <citation type="submission" date="2023-06" db="EMBL/GenBank/DDBJ databases">
        <title>Multi-omics analyses reveal the molecular pathogenesis toolkit of Lasiodiplodia hormozganensis, a cross-kingdom pathogen.</title>
        <authorList>
            <person name="Felix C."/>
            <person name="Meneses R."/>
            <person name="Goncalves M.F.M."/>
            <person name="Tilleman L."/>
            <person name="Duarte A.S."/>
            <person name="Jorrin-Novo J.V."/>
            <person name="Van De Peer Y."/>
            <person name="Deforce D."/>
            <person name="Van Nieuwerburgh F."/>
            <person name="Esteves A.C."/>
            <person name="Alves A."/>
        </authorList>
    </citation>
    <scope>NUCLEOTIDE SEQUENCE</scope>
    <source>
        <strain evidence="9">CBS 339.90</strain>
    </source>
</reference>
<feature type="transmembrane region" description="Helical" evidence="8">
    <location>
        <begin position="20"/>
        <end position="38"/>
    </location>
</feature>
<feature type="region of interest" description="Disordered" evidence="7">
    <location>
        <begin position="151"/>
        <end position="175"/>
    </location>
</feature>
<evidence type="ECO:0000313" key="9">
    <source>
        <dbReference type="EMBL" id="KAK0659410.1"/>
    </source>
</evidence>
<dbReference type="GO" id="GO:0006624">
    <property type="term" value="P:vacuolar protein processing"/>
    <property type="evidence" value="ECO:0007669"/>
    <property type="project" value="TreeGrafter"/>
</dbReference>
<gene>
    <name evidence="9" type="ORF">DIS24_g4157</name>
</gene>
<dbReference type="PANTHER" id="PTHR13505">
    <property type="entry name" value="TRANSMEMBRANE PROTEIN 208"/>
    <property type="match status" value="1"/>
</dbReference>
<dbReference type="Pfam" id="PF05620">
    <property type="entry name" value="TMEM208_SND2"/>
    <property type="match status" value="1"/>
</dbReference>
<evidence type="ECO:0000256" key="5">
    <source>
        <dbReference type="ARBA" id="ARBA00022989"/>
    </source>
</evidence>
<name>A0AA39YW97_9PEZI</name>
<dbReference type="GO" id="GO:0005773">
    <property type="term" value="C:vacuole"/>
    <property type="evidence" value="ECO:0007669"/>
    <property type="project" value="GOC"/>
</dbReference>
<dbReference type="AlphaFoldDB" id="A0AA39YW97"/>
<evidence type="ECO:0000256" key="3">
    <source>
        <dbReference type="ARBA" id="ARBA00022692"/>
    </source>
</evidence>
<dbReference type="Proteomes" id="UP001175001">
    <property type="component" value="Unassembled WGS sequence"/>
</dbReference>
<feature type="transmembrane region" description="Helical" evidence="8">
    <location>
        <begin position="44"/>
        <end position="64"/>
    </location>
</feature>
<evidence type="ECO:0000256" key="1">
    <source>
        <dbReference type="ARBA" id="ARBA00004477"/>
    </source>
</evidence>
<feature type="transmembrane region" description="Helical" evidence="8">
    <location>
        <begin position="118"/>
        <end position="138"/>
    </location>
</feature>
<keyword evidence="5 8" id="KW-1133">Transmembrane helix</keyword>
<evidence type="ECO:0000313" key="10">
    <source>
        <dbReference type="Proteomes" id="UP001175001"/>
    </source>
</evidence>
<comment type="subcellular location">
    <subcellularLocation>
        <location evidence="1">Endoplasmic reticulum membrane</location>
        <topology evidence="1">Multi-pass membrane protein</topology>
    </subcellularLocation>
</comment>
<keyword evidence="3 8" id="KW-0812">Transmembrane</keyword>
<dbReference type="InterPro" id="IPR008506">
    <property type="entry name" value="SND2/TMEM208"/>
</dbReference>
<dbReference type="EMBL" id="JAUJDW010000014">
    <property type="protein sequence ID" value="KAK0659410.1"/>
    <property type="molecule type" value="Genomic_DNA"/>
</dbReference>
<comment type="similarity">
    <text evidence="2">Belongs to the TMEM208 family.</text>
</comment>